<evidence type="ECO:0000256" key="1">
    <source>
        <dbReference type="SAM" id="MobiDB-lite"/>
    </source>
</evidence>
<dbReference type="PANTHER" id="PTHR23416">
    <property type="entry name" value="SIALIC ACID SYNTHASE-RELATED"/>
    <property type="match status" value="1"/>
</dbReference>
<dbReference type="SUPFAM" id="SSF51161">
    <property type="entry name" value="Trimeric LpxA-like enzymes"/>
    <property type="match status" value="1"/>
</dbReference>
<keyword evidence="2" id="KW-0012">Acyltransferase</keyword>
<dbReference type="InterPro" id="IPR001451">
    <property type="entry name" value="Hexapep"/>
</dbReference>
<keyword evidence="3" id="KW-1185">Reference proteome</keyword>
<feature type="region of interest" description="Disordered" evidence="1">
    <location>
        <begin position="161"/>
        <end position="182"/>
    </location>
</feature>
<dbReference type="InterPro" id="IPR051159">
    <property type="entry name" value="Hexapeptide_acetyltransf"/>
</dbReference>
<dbReference type="CDD" id="cd04647">
    <property type="entry name" value="LbH_MAT_like"/>
    <property type="match status" value="1"/>
</dbReference>
<dbReference type="RefSeq" id="WP_204817444.1">
    <property type="nucleotide sequence ID" value="NZ_JANHOF010000002.1"/>
</dbReference>
<evidence type="ECO:0000313" key="2">
    <source>
        <dbReference type="EMBL" id="MFC0395944.1"/>
    </source>
</evidence>
<dbReference type="InterPro" id="IPR011004">
    <property type="entry name" value="Trimer_LpxA-like_sf"/>
</dbReference>
<comment type="caution">
    <text evidence="2">The sequence shown here is derived from an EMBL/GenBank/DDBJ whole genome shotgun (WGS) entry which is preliminary data.</text>
</comment>
<dbReference type="Gene3D" id="2.160.10.10">
    <property type="entry name" value="Hexapeptide repeat proteins"/>
    <property type="match status" value="1"/>
</dbReference>
<evidence type="ECO:0000313" key="3">
    <source>
        <dbReference type="Proteomes" id="UP001589818"/>
    </source>
</evidence>
<protein>
    <submittedName>
        <fullName evidence="2">Acyltransferase</fullName>
        <ecNumber evidence="2">2.3.1.-</ecNumber>
    </submittedName>
</protein>
<name>A0ABV6JJ59_9BACL</name>
<sequence length="182" mass="20289">MLALRIYKKLYITVRKVQLKILYSNRITMGKGLSFLKGFKVVFEGEGKIVIGDGCFFNYNCSLSCIGKIEIGSDCMFGENVKLYDHNHRFSDPLVKFKDQGFKIGSIKIGNNCWVGSNVTILNNVTIGDNVVIGANCLIYKSIPSNTVVKNNSELLLEERKERPQPVVNPQSGSHLLEPVQG</sequence>
<dbReference type="Proteomes" id="UP001589818">
    <property type="component" value="Unassembled WGS sequence"/>
</dbReference>
<dbReference type="PANTHER" id="PTHR23416:SF78">
    <property type="entry name" value="LIPOPOLYSACCHARIDE BIOSYNTHESIS O-ACETYL TRANSFERASE WBBJ-RELATED"/>
    <property type="match status" value="1"/>
</dbReference>
<dbReference type="EMBL" id="JBHLVF010000047">
    <property type="protein sequence ID" value="MFC0395944.1"/>
    <property type="molecule type" value="Genomic_DNA"/>
</dbReference>
<reference evidence="2 3" key="1">
    <citation type="submission" date="2024-09" db="EMBL/GenBank/DDBJ databases">
        <authorList>
            <person name="Sun Q."/>
            <person name="Mori K."/>
        </authorList>
    </citation>
    <scope>NUCLEOTIDE SEQUENCE [LARGE SCALE GENOMIC DNA]</scope>
    <source>
        <strain evidence="2 3">CCM 4839</strain>
    </source>
</reference>
<organism evidence="2 3">
    <name type="scientific">Paenibacillus mendelii</name>
    <dbReference type="NCBI Taxonomy" id="206163"/>
    <lineage>
        <taxon>Bacteria</taxon>
        <taxon>Bacillati</taxon>
        <taxon>Bacillota</taxon>
        <taxon>Bacilli</taxon>
        <taxon>Bacillales</taxon>
        <taxon>Paenibacillaceae</taxon>
        <taxon>Paenibacillus</taxon>
    </lineage>
</organism>
<gene>
    <name evidence="2" type="ORF">ACFFJ8_31810</name>
</gene>
<accession>A0ABV6JJ59</accession>
<dbReference type="GO" id="GO:0016746">
    <property type="term" value="F:acyltransferase activity"/>
    <property type="evidence" value="ECO:0007669"/>
    <property type="project" value="UniProtKB-KW"/>
</dbReference>
<proteinExistence type="predicted"/>
<dbReference type="Pfam" id="PF00132">
    <property type="entry name" value="Hexapep"/>
    <property type="match status" value="1"/>
</dbReference>
<dbReference type="EC" id="2.3.1.-" evidence="2"/>
<keyword evidence="2" id="KW-0808">Transferase</keyword>